<evidence type="ECO:0000313" key="1">
    <source>
        <dbReference type="EMBL" id="KAF2224045.1"/>
    </source>
</evidence>
<accession>A0A6A6GE99</accession>
<sequence>MGSVCIPPREGRRGIGMCLMRRTGRMRVVLMRCFRRGMARIVMPRGKDTGMRRIDDRTGRFGYAFWIGGSGRCFELVCHFCTCVSGGQGRGCLWQTNGQIMLFYTILLMRSTRVVWAALDATGDPRALTRQFPKQAVHLLVLVASRATPTARRIRR</sequence>
<name>A0A6A6GE99_9PEZI</name>
<protein>
    <submittedName>
        <fullName evidence="1">Uncharacterized protein</fullName>
    </submittedName>
</protein>
<reference evidence="2" key="1">
    <citation type="journal article" date="2020" name="Stud. Mycol.">
        <title>101 Dothideomycetes genomes: A test case for predicting lifestyles and emergence of pathogens.</title>
        <authorList>
            <person name="Haridas S."/>
            <person name="Albert R."/>
            <person name="Binder M."/>
            <person name="Bloem J."/>
            <person name="LaButti K."/>
            <person name="Salamov A."/>
            <person name="Andreopoulos B."/>
            <person name="Baker S."/>
            <person name="Barry K."/>
            <person name="Bills G."/>
            <person name="Bluhm B."/>
            <person name="Cannon C."/>
            <person name="Castanera R."/>
            <person name="Culley D."/>
            <person name="Daum C."/>
            <person name="Ezra D."/>
            <person name="Gonzalez J."/>
            <person name="Henrissat B."/>
            <person name="Kuo A."/>
            <person name="Liang C."/>
            <person name="Lipzen A."/>
            <person name="Lutzoni F."/>
            <person name="Magnuson J."/>
            <person name="Mondo S."/>
            <person name="Nolan M."/>
            <person name="Ohm R."/>
            <person name="Pangilinan J."/>
            <person name="Park H.-J."/>
            <person name="Ramirez L."/>
            <person name="Alfaro M."/>
            <person name="Sun H."/>
            <person name="Tritt A."/>
            <person name="Yoshinaga Y."/>
            <person name="Zwiers L.-H."/>
            <person name="Turgeon B."/>
            <person name="Goodwin S."/>
            <person name="Spatafora J."/>
            <person name="Crous P."/>
            <person name="Grigoriev I."/>
        </authorList>
    </citation>
    <scope>NUCLEOTIDE SEQUENCE [LARGE SCALE GENOMIC DNA]</scope>
    <source>
        <strain evidence="2">CECT 20119</strain>
    </source>
</reference>
<gene>
    <name evidence="1" type="ORF">BDZ85DRAFT_260306</name>
</gene>
<evidence type="ECO:0000313" key="2">
    <source>
        <dbReference type="Proteomes" id="UP000799538"/>
    </source>
</evidence>
<proteinExistence type="predicted"/>
<dbReference type="Proteomes" id="UP000799538">
    <property type="component" value="Unassembled WGS sequence"/>
</dbReference>
<organism evidence="1 2">
    <name type="scientific">Elsinoe ampelina</name>
    <dbReference type="NCBI Taxonomy" id="302913"/>
    <lineage>
        <taxon>Eukaryota</taxon>
        <taxon>Fungi</taxon>
        <taxon>Dikarya</taxon>
        <taxon>Ascomycota</taxon>
        <taxon>Pezizomycotina</taxon>
        <taxon>Dothideomycetes</taxon>
        <taxon>Dothideomycetidae</taxon>
        <taxon>Myriangiales</taxon>
        <taxon>Elsinoaceae</taxon>
        <taxon>Elsinoe</taxon>
    </lineage>
</organism>
<dbReference type="EMBL" id="ML992505">
    <property type="protein sequence ID" value="KAF2224045.1"/>
    <property type="molecule type" value="Genomic_DNA"/>
</dbReference>
<keyword evidence="2" id="KW-1185">Reference proteome</keyword>
<dbReference type="AlphaFoldDB" id="A0A6A6GE99"/>